<dbReference type="PANTHER" id="PTHR24198">
    <property type="entry name" value="ANKYRIN REPEAT AND PROTEIN KINASE DOMAIN-CONTAINING PROTEIN"/>
    <property type="match status" value="1"/>
</dbReference>
<name>A0A2K3QMX8_9HYPO</name>
<dbReference type="Proteomes" id="UP000236621">
    <property type="component" value="Unassembled WGS sequence"/>
</dbReference>
<dbReference type="PROSITE" id="PS50088">
    <property type="entry name" value="ANK_REPEAT"/>
    <property type="match status" value="5"/>
</dbReference>
<dbReference type="PANTHER" id="PTHR24198:SF165">
    <property type="entry name" value="ANKYRIN REPEAT-CONTAINING PROTEIN-RELATED"/>
    <property type="match status" value="1"/>
</dbReference>
<keyword evidence="6" id="KW-1185">Reference proteome</keyword>
<feature type="repeat" description="ANK" evidence="3">
    <location>
        <begin position="303"/>
        <end position="335"/>
    </location>
</feature>
<proteinExistence type="predicted"/>
<dbReference type="EMBL" id="NRSZ01000193">
    <property type="protein sequence ID" value="PNY28890.1"/>
    <property type="molecule type" value="Genomic_DNA"/>
</dbReference>
<dbReference type="OrthoDB" id="4918119at2759"/>
<evidence type="ECO:0000313" key="5">
    <source>
        <dbReference type="EMBL" id="PNY28890.1"/>
    </source>
</evidence>
<dbReference type="SUPFAM" id="SSF48403">
    <property type="entry name" value="Ankyrin repeat"/>
    <property type="match status" value="1"/>
</dbReference>
<feature type="compositionally biased region" description="Low complexity" evidence="4">
    <location>
        <begin position="630"/>
        <end position="645"/>
    </location>
</feature>
<keyword evidence="1" id="KW-0677">Repeat</keyword>
<feature type="region of interest" description="Disordered" evidence="4">
    <location>
        <begin position="614"/>
        <end position="662"/>
    </location>
</feature>
<dbReference type="InterPro" id="IPR036770">
    <property type="entry name" value="Ankyrin_rpt-contain_sf"/>
</dbReference>
<dbReference type="InterPro" id="IPR002110">
    <property type="entry name" value="Ankyrin_rpt"/>
</dbReference>
<dbReference type="Gene3D" id="1.25.40.20">
    <property type="entry name" value="Ankyrin repeat-containing domain"/>
    <property type="match status" value="3"/>
</dbReference>
<sequence>MDGFSVTSVTSLCSSIANRAAYSAGELDSLGAARPESIRALTERIGQINRGASQLGQALNGAAYISPQLQDVLKDALAAGDATTGKLQKQVMRLQAENLAAVDGDYAEAYGRSLGTYSRLFDYLSEVLSLNDGAQQDASLNSAEGQEVVEQASISFNVTSQANGILLDGGQGPDPSNWTLRTKKQPGDDGPPPYMAAPAWSSSNTAQAGPSSGGGLSSLAMSIKAFASNFTTKPDPLASALCQAVLRGDTQHVGGLLAQGASVAGRNEDGRTPLQCAVAADQDEAARVLLAAGASHKGKGGWSGTPPLFQAASAGSLGVAQVLLERGAQVDEESVGGQPYFVDVCEDGNLAGIDFLLRNGAKPTWQSMSGRPVLVQAVKRGKAELAKMLLDYGADANCSDITGSPVLVLATEKTDLALAQLLLDRGATPDADTIYGSSVLADAISRRRLDVARLLLDHGAEGGRTDLYGQPLLICVIKDAAIQGADKTDLARRLLENGASANAVDMTWHHPAICLALEAGFADVVELLLEHGAETKHRTSSGATLLLHAVDHGRLDELKALLEHAADANEADRQGRTPLMQAVLRQDVEMVRLLTEHGAAVDASVTVLARAPGRPDVMELPGLGGRTSSAPAGGPRAGAPDAGRTGRPESPPPGYDVATLSP</sequence>
<dbReference type="AlphaFoldDB" id="A0A2K3QMX8"/>
<evidence type="ECO:0000256" key="4">
    <source>
        <dbReference type="SAM" id="MobiDB-lite"/>
    </source>
</evidence>
<reference evidence="5 6" key="1">
    <citation type="submission" date="2017-08" db="EMBL/GenBank/DDBJ databases">
        <title>Harnessing the power of phylogenomics to disentangle the directionality and signatures of interkingdom host jumping in the parasitic fungal genus Tolypocladium.</title>
        <authorList>
            <person name="Quandt C.A."/>
            <person name="Patterson W."/>
            <person name="Spatafora J.W."/>
        </authorList>
    </citation>
    <scope>NUCLEOTIDE SEQUENCE [LARGE SCALE GENOMIC DNA]</scope>
    <source>
        <strain evidence="5 6">CBS 113982</strain>
    </source>
</reference>
<feature type="repeat" description="ANK" evidence="3">
    <location>
        <begin position="269"/>
        <end position="295"/>
    </location>
</feature>
<dbReference type="Pfam" id="PF12796">
    <property type="entry name" value="Ank_2"/>
    <property type="match status" value="3"/>
</dbReference>
<feature type="repeat" description="ANK" evidence="3">
    <location>
        <begin position="574"/>
        <end position="606"/>
    </location>
</feature>
<evidence type="ECO:0000256" key="2">
    <source>
        <dbReference type="ARBA" id="ARBA00023043"/>
    </source>
</evidence>
<dbReference type="PROSITE" id="PS50297">
    <property type="entry name" value="ANK_REP_REGION"/>
    <property type="match status" value="5"/>
</dbReference>
<feature type="repeat" description="ANK" evidence="3">
    <location>
        <begin position="369"/>
        <end position="401"/>
    </location>
</feature>
<keyword evidence="2 3" id="KW-0040">ANK repeat</keyword>
<organism evidence="5 6">
    <name type="scientific">Tolypocladium capitatum</name>
    <dbReference type="NCBI Taxonomy" id="45235"/>
    <lineage>
        <taxon>Eukaryota</taxon>
        <taxon>Fungi</taxon>
        <taxon>Dikarya</taxon>
        <taxon>Ascomycota</taxon>
        <taxon>Pezizomycotina</taxon>
        <taxon>Sordariomycetes</taxon>
        <taxon>Hypocreomycetidae</taxon>
        <taxon>Hypocreales</taxon>
        <taxon>Ophiocordycipitaceae</taxon>
        <taxon>Tolypocladium</taxon>
    </lineage>
</organism>
<evidence type="ECO:0000256" key="1">
    <source>
        <dbReference type="ARBA" id="ARBA00022737"/>
    </source>
</evidence>
<dbReference type="SMART" id="SM00248">
    <property type="entry name" value="ANK"/>
    <property type="match status" value="10"/>
</dbReference>
<evidence type="ECO:0000256" key="3">
    <source>
        <dbReference type="PROSITE-ProRule" id="PRU00023"/>
    </source>
</evidence>
<feature type="region of interest" description="Disordered" evidence="4">
    <location>
        <begin position="168"/>
        <end position="214"/>
    </location>
</feature>
<gene>
    <name evidence="5" type="ORF">TCAP_01187</name>
</gene>
<evidence type="ECO:0000313" key="6">
    <source>
        <dbReference type="Proteomes" id="UP000236621"/>
    </source>
</evidence>
<comment type="caution">
    <text evidence="5">The sequence shown here is derived from an EMBL/GenBank/DDBJ whole genome shotgun (WGS) entry which is preliminary data.</text>
</comment>
<feature type="repeat" description="ANK" evidence="3">
    <location>
        <begin position="541"/>
        <end position="573"/>
    </location>
</feature>
<dbReference type="STRING" id="45235.A0A2K3QMX8"/>
<protein>
    <submittedName>
        <fullName evidence="5">Ankyrin repeat protein</fullName>
    </submittedName>
</protein>
<accession>A0A2K3QMX8</accession>